<dbReference type="VEuPathDB" id="FungiDB:MCYG_08538"/>
<accession>C5G0R6</accession>
<dbReference type="SMART" id="SM00554">
    <property type="entry name" value="FAS1"/>
    <property type="match status" value="2"/>
</dbReference>
<dbReference type="InterPro" id="IPR000782">
    <property type="entry name" value="FAS1_domain"/>
</dbReference>
<dbReference type="PANTHER" id="PTHR10900">
    <property type="entry name" value="PERIOSTIN-RELATED"/>
    <property type="match status" value="1"/>
</dbReference>
<dbReference type="OrthoDB" id="7700931at2759"/>
<protein>
    <submittedName>
        <fullName evidence="2">Fasciclin domain family protein</fullName>
    </submittedName>
</protein>
<name>C5G0R6_ARTOC</name>
<evidence type="ECO:0000313" key="2">
    <source>
        <dbReference type="EMBL" id="EEQ35719.1"/>
    </source>
</evidence>
<reference evidence="3" key="1">
    <citation type="journal article" date="2012" name="MBio">
        <title>Comparative genome analysis of Trichophyton rubrum and related dermatophytes reveals candidate genes involved in infection.</title>
        <authorList>
            <person name="Martinez D.A."/>
            <person name="Oliver B.G."/>
            <person name="Graeser Y."/>
            <person name="Goldberg J.M."/>
            <person name="Li W."/>
            <person name="Martinez-Rossi N.M."/>
            <person name="Monod M."/>
            <person name="Shelest E."/>
            <person name="Barton R.C."/>
            <person name="Birch E."/>
            <person name="Brakhage A.A."/>
            <person name="Chen Z."/>
            <person name="Gurr S.J."/>
            <person name="Heiman D."/>
            <person name="Heitman J."/>
            <person name="Kosti I."/>
            <person name="Rossi A."/>
            <person name="Saif S."/>
            <person name="Samalova M."/>
            <person name="Saunders C.W."/>
            <person name="Shea T."/>
            <person name="Summerbell R.C."/>
            <person name="Xu J."/>
            <person name="Young S."/>
            <person name="Zeng Q."/>
            <person name="Birren B.W."/>
            <person name="Cuomo C.A."/>
            <person name="White T.C."/>
        </authorList>
    </citation>
    <scope>NUCLEOTIDE SEQUENCE [LARGE SCALE GENOMIC DNA]</scope>
    <source>
        <strain evidence="3">ATCC MYA-4605 / CBS 113480</strain>
    </source>
</reference>
<dbReference type="eggNOG" id="KOG1437">
    <property type="taxonomic scope" value="Eukaryota"/>
</dbReference>
<dbReference type="HOGENOM" id="CLU_778873_0_0_1"/>
<sequence length="416" mass="46581">MENNRLRRLVRQTLRTTAVVVTILLALQWTFRSSTSNRASHIHGANSASPTHQPQSTIWELIKNDSRVSTFAKVAGEFKNIVAGLDAAEASFTVFVPTNEAFEREDFAWDLPSFYWLYLIGYHMGSGALSQRDFLHTTTVPSFVFADVFETYRQRISTQRLDEGFTLNHLARPAAPEMAAVNGYIHLIDRVLMMPESTSDLLRDDPDLSKLHRALIETEVAMTVNDTSNHLGQTVFAPTNSAFGKLGSKANQFLFSPYGREYLKALLQYHIVANKTMFTNCLFPHDGEPLVPLKNGSQIHLPTLLPAHNLSITADFDGSRADPRVNGAVSIDNPDIVVMDGVVHKIDTILLPPLLGDESAPEHSWMSTLMQWLVGPPDMPVGELKKRLERLVLEPSEPLFRQFINLSTTNMDEWAP</sequence>
<dbReference type="InterPro" id="IPR036378">
    <property type="entry name" value="FAS1_dom_sf"/>
</dbReference>
<dbReference type="Gene3D" id="2.30.180.10">
    <property type="entry name" value="FAS1 domain"/>
    <property type="match status" value="2"/>
</dbReference>
<dbReference type="STRING" id="554155.C5G0R6"/>
<dbReference type="EMBL" id="DS995709">
    <property type="protein sequence ID" value="EEQ35719.1"/>
    <property type="molecule type" value="Genomic_DNA"/>
</dbReference>
<dbReference type="Proteomes" id="UP000002035">
    <property type="component" value="Unassembled WGS sequence"/>
</dbReference>
<dbReference type="InterPro" id="IPR050904">
    <property type="entry name" value="Adhesion/Biosynth-related"/>
</dbReference>
<gene>
    <name evidence="2" type="ORF">MCYG_08538</name>
</gene>
<dbReference type="OMA" id="GVKGFTH"/>
<dbReference type="GeneID" id="9223919"/>
<dbReference type="PROSITE" id="PS50213">
    <property type="entry name" value="FAS1"/>
    <property type="match status" value="2"/>
</dbReference>
<dbReference type="AlphaFoldDB" id="C5G0R6"/>
<feature type="domain" description="FAS1" evidence="1">
    <location>
        <begin position="55"/>
        <end position="192"/>
    </location>
</feature>
<feature type="domain" description="FAS1" evidence="1">
    <location>
        <begin position="195"/>
        <end position="350"/>
    </location>
</feature>
<keyword evidence="3" id="KW-1185">Reference proteome</keyword>
<dbReference type="PANTHER" id="PTHR10900:SF77">
    <property type="entry name" value="FI19380P1"/>
    <property type="match status" value="1"/>
</dbReference>
<evidence type="ECO:0000259" key="1">
    <source>
        <dbReference type="PROSITE" id="PS50213"/>
    </source>
</evidence>
<dbReference type="Pfam" id="PF02469">
    <property type="entry name" value="Fasciclin"/>
    <property type="match status" value="2"/>
</dbReference>
<proteinExistence type="predicted"/>
<dbReference type="RefSeq" id="XP_002842707.1">
    <property type="nucleotide sequence ID" value="XM_002842661.1"/>
</dbReference>
<dbReference type="SUPFAM" id="SSF82153">
    <property type="entry name" value="FAS1 domain"/>
    <property type="match status" value="2"/>
</dbReference>
<evidence type="ECO:0000313" key="3">
    <source>
        <dbReference type="Proteomes" id="UP000002035"/>
    </source>
</evidence>
<organism evidence="2 3">
    <name type="scientific">Arthroderma otae (strain ATCC MYA-4605 / CBS 113480)</name>
    <name type="common">Microsporum canis</name>
    <dbReference type="NCBI Taxonomy" id="554155"/>
    <lineage>
        <taxon>Eukaryota</taxon>
        <taxon>Fungi</taxon>
        <taxon>Dikarya</taxon>
        <taxon>Ascomycota</taxon>
        <taxon>Pezizomycotina</taxon>
        <taxon>Eurotiomycetes</taxon>
        <taxon>Eurotiomycetidae</taxon>
        <taxon>Onygenales</taxon>
        <taxon>Arthrodermataceae</taxon>
        <taxon>Microsporum</taxon>
    </lineage>
</organism>